<dbReference type="Pfam" id="PF01928">
    <property type="entry name" value="CYTH"/>
    <property type="match status" value="1"/>
</dbReference>
<dbReference type="SUPFAM" id="SSF55154">
    <property type="entry name" value="CYTH-like phosphatases"/>
    <property type="match status" value="1"/>
</dbReference>
<evidence type="ECO:0000313" key="3">
    <source>
        <dbReference type="Proteomes" id="UP000178870"/>
    </source>
</evidence>
<dbReference type="Gene3D" id="2.40.320.10">
    <property type="entry name" value="Hypothetical Protein Pfu-838710-001"/>
    <property type="match status" value="1"/>
</dbReference>
<protein>
    <recommendedName>
        <fullName evidence="1">CYTH domain-containing protein</fullName>
    </recommendedName>
</protein>
<sequence>MYTEFEATFTNVRKEDIRAKLTRAGAKLIKKEFLQKRTVFNLPKGHEINGGWLRVRDEGDKITMSLKIVDGDKIENQKEIQLLVDSFDEGVKLLETVGANKKAYQESRRELWELNGVEVTIDEWPFLEPFVEIEGKSEEEVRSVAVKLGFDYSKAKFCSVDTLYAEKYGISEDRINNYTPEILFGMENPFVK</sequence>
<feature type="domain" description="CYTH" evidence="1">
    <location>
        <begin position="2"/>
        <end position="170"/>
    </location>
</feature>
<organism evidence="2 3">
    <name type="scientific">Candidatus Woesebacteria bacterium RIFCSPHIGHO2_01_FULL_44_21</name>
    <dbReference type="NCBI Taxonomy" id="1802503"/>
    <lineage>
        <taxon>Bacteria</taxon>
        <taxon>Candidatus Woeseibacteriota</taxon>
    </lineage>
</organism>
<dbReference type="PROSITE" id="PS51707">
    <property type="entry name" value="CYTH"/>
    <property type="match status" value="1"/>
</dbReference>
<proteinExistence type="predicted"/>
<evidence type="ECO:0000259" key="1">
    <source>
        <dbReference type="PROSITE" id="PS51707"/>
    </source>
</evidence>
<evidence type="ECO:0000313" key="2">
    <source>
        <dbReference type="EMBL" id="OGM31529.1"/>
    </source>
</evidence>
<dbReference type="Proteomes" id="UP000178870">
    <property type="component" value="Unassembled WGS sequence"/>
</dbReference>
<dbReference type="AlphaFoldDB" id="A0A1F7YX77"/>
<dbReference type="EMBL" id="MGGP01000024">
    <property type="protein sequence ID" value="OGM31529.1"/>
    <property type="molecule type" value="Genomic_DNA"/>
</dbReference>
<name>A0A1F7YX77_9BACT</name>
<reference evidence="2 3" key="1">
    <citation type="journal article" date="2016" name="Nat. Commun.">
        <title>Thousands of microbial genomes shed light on interconnected biogeochemical processes in an aquifer system.</title>
        <authorList>
            <person name="Anantharaman K."/>
            <person name="Brown C.T."/>
            <person name="Hug L.A."/>
            <person name="Sharon I."/>
            <person name="Castelle C.J."/>
            <person name="Probst A.J."/>
            <person name="Thomas B.C."/>
            <person name="Singh A."/>
            <person name="Wilkins M.J."/>
            <person name="Karaoz U."/>
            <person name="Brodie E.L."/>
            <person name="Williams K.H."/>
            <person name="Hubbard S.S."/>
            <person name="Banfield J.F."/>
        </authorList>
    </citation>
    <scope>NUCLEOTIDE SEQUENCE [LARGE SCALE GENOMIC DNA]</scope>
</reference>
<gene>
    <name evidence="2" type="ORF">A2803_02220</name>
</gene>
<accession>A0A1F7YX77</accession>
<comment type="caution">
    <text evidence="2">The sequence shown here is derived from an EMBL/GenBank/DDBJ whole genome shotgun (WGS) entry which is preliminary data.</text>
</comment>
<dbReference type="InterPro" id="IPR023577">
    <property type="entry name" value="CYTH_domain"/>
</dbReference>
<dbReference type="InterPro" id="IPR033469">
    <property type="entry name" value="CYTH-like_dom_sf"/>
</dbReference>